<sequence>MLSQNIQNKISKSSWIRAMFEQGEKLRKLYGSEKVYDFSLGNPDYEPPQEVQDALIKYVTGETAGLHKYMNNAGYPEIREKIAKRTGEESGLPLTSNHIIMTCGAAGGLNVVLKSILNPGDEVIALAPYFVEYGFYAENHGGKLVVVPTDPATFQPSIAALEQAITPKTKALIINSPNNPTGVIYSEAVLTQVAGLLARKEQEFGSQILVISDEPYSKIVYDNAKVPNILSIFPNSAVVNSYSKSLALPGERIGYIAVNPQIKDVELLISGLIFANRTLGFVNAPSLFQKVIGDSLDVAVNTDEYKRRRDYLYSHLTELGFTCVKPEGAFYLFPKALIPDDVEFAQRALKYNLLIVPGSGFGCPGYFRLAYCVSMETIKNSISAFKALAEEFRA</sequence>
<dbReference type="AlphaFoldDB" id="A0A1H8VY93"/>
<dbReference type="GO" id="GO:0008483">
    <property type="term" value="F:transaminase activity"/>
    <property type="evidence" value="ECO:0007669"/>
    <property type="project" value="UniProtKB-KW"/>
</dbReference>
<evidence type="ECO:0000313" key="3">
    <source>
        <dbReference type="EMBL" id="SEP20361.1"/>
    </source>
</evidence>
<dbReference type="GO" id="GO:0030170">
    <property type="term" value="F:pyridoxal phosphate binding"/>
    <property type="evidence" value="ECO:0007669"/>
    <property type="project" value="InterPro"/>
</dbReference>
<dbReference type="InterPro" id="IPR015422">
    <property type="entry name" value="PyrdxlP-dep_Trfase_small"/>
</dbReference>
<protein>
    <recommendedName>
        <fullName evidence="1">Aminotransferase</fullName>
        <ecNumber evidence="1">2.6.1.-</ecNumber>
    </recommendedName>
</protein>
<comment type="similarity">
    <text evidence="1">Belongs to the class-I pyridoxal-phosphate-dependent aminotransferase family.</text>
</comment>
<dbReference type="InterPro" id="IPR004838">
    <property type="entry name" value="NHTrfase_class1_PyrdxlP-BS"/>
</dbReference>
<dbReference type="SUPFAM" id="SSF53383">
    <property type="entry name" value="PLP-dependent transferases"/>
    <property type="match status" value="1"/>
</dbReference>
<dbReference type="STRING" id="112903.SAMN04490178_11340"/>
<evidence type="ECO:0000256" key="1">
    <source>
        <dbReference type="RuleBase" id="RU000481"/>
    </source>
</evidence>
<dbReference type="InterPro" id="IPR015424">
    <property type="entry name" value="PyrdxlP-dep_Trfase"/>
</dbReference>
<dbReference type="EMBL" id="FODY01000013">
    <property type="protein sequence ID" value="SEP20361.1"/>
    <property type="molecule type" value="Genomic_DNA"/>
</dbReference>
<dbReference type="EC" id="2.6.1.-" evidence="1"/>
<dbReference type="Gene3D" id="3.90.1150.10">
    <property type="entry name" value="Aspartate Aminotransferase, domain 1"/>
    <property type="match status" value="2"/>
</dbReference>
<name>A0A1H8VY93_9FIRM</name>
<dbReference type="Pfam" id="PF00155">
    <property type="entry name" value="Aminotran_1_2"/>
    <property type="match status" value="1"/>
</dbReference>
<dbReference type="InterPro" id="IPR004839">
    <property type="entry name" value="Aminotransferase_I/II_large"/>
</dbReference>
<dbReference type="PANTHER" id="PTHR42691:SF1">
    <property type="entry name" value="ASPARTATE AMINOTRANSFERASE YHDR-RELATED"/>
    <property type="match status" value="1"/>
</dbReference>
<dbReference type="Proteomes" id="UP000198847">
    <property type="component" value="Unassembled WGS sequence"/>
</dbReference>
<organism evidence="3 4">
    <name type="scientific">Propionispora vibrioides</name>
    <dbReference type="NCBI Taxonomy" id="112903"/>
    <lineage>
        <taxon>Bacteria</taxon>
        <taxon>Bacillati</taxon>
        <taxon>Bacillota</taxon>
        <taxon>Negativicutes</taxon>
        <taxon>Selenomonadales</taxon>
        <taxon>Sporomusaceae</taxon>
        <taxon>Propionispora</taxon>
    </lineage>
</organism>
<keyword evidence="1 3" id="KW-0808">Transferase</keyword>
<reference evidence="3 4" key="1">
    <citation type="submission" date="2016-10" db="EMBL/GenBank/DDBJ databases">
        <authorList>
            <person name="de Groot N.N."/>
        </authorList>
    </citation>
    <scope>NUCLEOTIDE SEQUENCE [LARGE SCALE GENOMIC DNA]</scope>
    <source>
        <strain evidence="3 4">DSM 13305</strain>
    </source>
</reference>
<dbReference type="PANTHER" id="PTHR42691">
    <property type="entry name" value="ASPARTATE AMINOTRANSFERASE YHDR-RELATED"/>
    <property type="match status" value="1"/>
</dbReference>
<accession>A0A1H8VY93</accession>
<keyword evidence="4" id="KW-1185">Reference proteome</keyword>
<evidence type="ECO:0000259" key="2">
    <source>
        <dbReference type="Pfam" id="PF00155"/>
    </source>
</evidence>
<evidence type="ECO:0000313" key="4">
    <source>
        <dbReference type="Proteomes" id="UP000198847"/>
    </source>
</evidence>
<dbReference type="PROSITE" id="PS00105">
    <property type="entry name" value="AA_TRANSFER_CLASS_1"/>
    <property type="match status" value="1"/>
</dbReference>
<feature type="domain" description="Aminotransferase class I/classII large" evidence="2">
    <location>
        <begin position="34"/>
        <end position="384"/>
    </location>
</feature>
<dbReference type="InterPro" id="IPR015421">
    <property type="entry name" value="PyrdxlP-dep_Trfase_major"/>
</dbReference>
<comment type="cofactor">
    <cofactor evidence="1">
        <name>pyridoxal 5'-phosphate</name>
        <dbReference type="ChEBI" id="CHEBI:597326"/>
    </cofactor>
</comment>
<proteinExistence type="inferred from homology"/>
<keyword evidence="1 3" id="KW-0032">Aminotransferase</keyword>
<dbReference type="RefSeq" id="WP_091747392.1">
    <property type="nucleotide sequence ID" value="NZ_FODY01000013.1"/>
</dbReference>
<dbReference type="NCBIfam" id="NF005305">
    <property type="entry name" value="PRK06836.1"/>
    <property type="match status" value="1"/>
</dbReference>
<dbReference type="CDD" id="cd00609">
    <property type="entry name" value="AAT_like"/>
    <property type="match status" value="1"/>
</dbReference>
<gene>
    <name evidence="3" type="ORF">SAMN04490178_11340</name>
</gene>
<dbReference type="OrthoDB" id="9802328at2"/>
<dbReference type="Gene3D" id="3.40.640.10">
    <property type="entry name" value="Type I PLP-dependent aspartate aminotransferase-like (Major domain)"/>
    <property type="match status" value="1"/>
</dbReference>